<sequence>MTWNGTSIISYDYEIISMISLNLTSLTIMSIDGFYFHNLYIVVADYWHGLMVLIVKNGTKVMDVLPGDEKDPYVSICAVYRGLNIITKSGILKTYMLSYNMDLVFIENRYPFTTSFERVSLMSSFAIINNFYRNHYLIYPVFYNEIDMFFRVIDTTIEFSSHLVRDLPAEMNSNDAYIGFNYVTFISQTSFCFISNYSNIVFYSLNNLVIEKPSLSISEYNQMLKKWNTSSFLVEITGNNKNNQVVTKFNLNIKREDNKSYNDEDIGAWVFIVIILSTVLVLALSVKLAHKFFFSKKKKLTNDPNAPKNEGLTSVEIMSYIRE</sequence>
<gene>
    <name evidence="2" type="ORF">SteCoe_38202</name>
</gene>
<name>A0A1R2ALS7_9CILI</name>
<accession>A0A1R2ALS7</accession>
<evidence type="ECO:0000313" key="3">
    <source>
        <dbReference type="Proteomes" id="UP000187209"/>
    </source>
</evidence>
<keyword evidence="1" id="KW-1133">Transmembrane helix</keyword>
<keyword evidence="3" id="KW-1185">Reference proteome</keyword>
<keyword evidence="1" id="KW-0812">Transmembrane</keyword>
<feature type="transmembrane region" description="Helical" evidence="1">
    <location>
        <begin position="266"/>
        <end position="289"/>
    </location>
</feature>
<dbReference type="EMBL" id="MPUH01002133">
    <property type="protein sequence ID" value="OMJ65449.1"/>
    <property type="molecule type" value="Genomic_DNA"/>
</dbReference>
<comment type="caution">
    <text evidence="2">The sequence shown here is derived from an EMBL/GenBank/DDBJ whole genome shotgun (WGS) entry which is preliminary data.</text>
</comment>
<keyword evidence="1" id="KW-0472">Membrane</keyword>
<proteinExistence type="predicted"/>
<dbReference type="Proteomes" id="UP000187209">
    <property type="component" value="Unassembled WGS sequence"/>
</dbReference>
<dbReference type="AlphaFoldDB" id="A0A1R2ALS7"/>
<reference evidence="2 3" key="1">
    <citation type="submission" date="2016-11" db="EMBL/GenBank/DDBJ databases">
        <title>The macronuclear genome of Stentor coeruleus: a giant cell with tiny introns.</title>
        <authorList>
            <person name="Slabodnick M."/>
            <person name="Ruby J.G."/>
            <person name="Reiff S.B."/>
            <person name="Swart E.C."/>
            <person name="Gosai S."/>
            <person name="Prabakaran S."/>
            <person name="Witkowska E."/>
            <person name="Larue G.E."/>
            <person name="Fisher S."/>
            <person name="Freeman R.M."/>
            <person name="Gunawardena J."/>
            <person name="Chu W."/>
            <person name="Stover N.A."/>
            <person name="Gregory B.D."/>
            <person name="Nowacki M."/>
            <person name="Derisi J."/>
            <person name="Roy S.W."/>
            <person name="Marshall W.F."/>
            <person name="Sood P."/>
        </authorList>
    </citation>
    <scope>NUCLEOTIDE SEQUENCE [LARGE SCALE GENOMIC DNA]</scope>
    <source>
        <strain evidence="2">WM001</strain>
    </source>
</reference>
<evidence type="ECO:0000256" key="1">
    <source>
        <dbReference type="SAM" id="Phobius"/>
    </source>
</evidence>
<evidence type="ECO:0000313" key="2">
    <source>
        <dbReference type="EMBL" id="OMJ65449.1"/>
    </source>
</evidence>
<organism evidence="2 3">
    <name type="scientific">Stentor coeruleus</name>
    <dbReference type="NCBI Taxonomy" id="5963"/>
    <lineage>
        <taxon>Eukaryota</taxon>
        <taxon>Sar</taxon>
        <taxon>Alveolata</taxon>
        <taxon>Ciliophora</taxon>
        <taxon>Postciliodesmatophora</taxon>
        <taxon>Heterotrichea</taxon>
        <taxon>Heterotrichida</taxon>
        <taxon>Stentoridae</taxon>
        <taxon>Stentor</taxon>
    </lineage>
</organism>
<protein>
    <submittedName>
        <fullName evidence="2">Uncharacterized protein</fullName>
    </submittedName>
</protein>